<feature type="domain" description="Methyltransferase small" evidence="2">
    <location>
        <begin position="107"/>
        <end position="172"/>
    </location>
</feature>
<evidence type="ECO:0000259" key="2">
    <source>
        <dbReference type="Pfam" id="PF05175"/>
    </source>
</evidence>
<proteinExistence type="predicted"/>
<dbReference type="PANTHER" id="PTHR47739">
    <property type="entry name" value="TRNA1(VAL) (ADENINE(37)-N6)-METHYLTRANSFERASE"/>
    <property type="match status" value="1"/>
</dbReference>
<dbReference type="EMBL" id="AJWJ01000066">
    <property type="protein sequence ID" value="KAF2076293.1"/>
    <property type="molecule type" value="Genomic_DNA"/>
</dbReference>
<organism evidence="3 4">
    <name type="scientific">Polysphondylium violaceum</name>
    <dbReference type="NCBI Taxonomy" id="133409"/>
    <lineage>
        <taxon>Eukaryota</taxon>
        <taxon>Amoebozoa</taxon>
        <taxon>Evosea</taxon>
        <taxon>Eumycetozoa</taxon>
        <taxon>Dictyostelia</taxon>
        <taxon>Dictyosteliales</taxon>
        <taxon>Dictyosteliaceae</taxon>
        <taxon>Polysphondylium</taxon>
    </lineage>
</organism>
<dbReference type="OrthoDB" id="269872at2759"/>
<gene>
    <name evidence="3" type="ORF">CYY_002408</name>
</gene>
<accession>A0A8J4PWM4</accession>
<keyword evidence="4" id="KW-1185">Reference proteome</keyword>
<reference evidence="3" key="1">
    <citation type="submission" date="2020-01" db="EMBL/GenBank/DDBJ databases">
        <title>Development of genomics and gene disruption for Polysphondylium violaceum indicates a role for the polyketide synthase stlB in stalk morphogenesis.</title>
        <authorList>
            <person name="Narita B."/>
            <person name="Kawabe Y."/>
            <person name="Kin K."/>
            <person name="Saito T."/>
            <person name="Gibbs R."/>
            <person name="Kuspa A."/>
            <person name="Muzny D."/>
            <person name="Queller D."/>
            <person name="Richards S."/>
            <person name="Strassman J."/>
            <person name="Sucgang R."/>
            <person name="Worley K."/>
            <person name="Schaap P."/>
        </authorList>
    </citation>
    <scope>NUCLEOTIDE SEQUENCE</scope>
    <source>
        <strain evidence="3">QSvi11</strain>
    </source>
</reference>
<dbReference type="PANTHER" id="PTHR47739:SF1">
    <property type="entry name" value="TRNA1(VAL) (ADENINE(37)-N6)-METHYLTRANSFERASE"/>
    <property type="match status" value="1"/>
</dbReference>
<sequence>MMEDNKSNNSKSDNIENTVLPPSPTPEKKKRNKGIFYFKHFPVYQDLAGIGQKVGTDALLVAGYTSIAKHKQSNQLEENRNSPNNKLNNLVWNETIPYDYQFGKSNQLINNDLPNDNWPNYILDIGTGTNVLSLMMGQRFKDATINSIDIDEMAIKQASFNIDHLYLEEKVQVSKNIYLFHTPIQDFVPGTTKTVELKKNVITNDNKSTGSTPTDGFYDLIISAPPYFPSDPNTDPVVSSMLTTRRIARHTHTLSMQDLVLAVKRLLRPNTGLFTTIVSVPDPANELEQMAQKHGLVCVEQVDVTDSPGTKLIRKMYTFKLAINTDDSNNNNNNNNNNNSSTQIETIKQNFTIYETTIKESTQRHHRKHSDQYKWLLNDFCNHFHKELDNQ</sequence>
<dbReference type="InterPro" id="IPR007848">
    <property type="entry name" value="Small_mtfrase_dom"/>
</dbReference>
<dbReference type="GO" id="GO:0008168">
    <property type="term" value="F:methyltransferase activity"/>
    <property type="evidence" value="ECO:0007669"/>
    <property type="project" value="InterPro"/>
</dbReference>
<feature type="region of interest" description="Disordered" evidence="1">
    <location>
        <begin position="1"/>
        <end position="28"/>
    </location>
</feature>
<protein>
    <recommendedName>
        <fullName evidence="2">Methyltransferase small domain-containing protein</fullName>
    </recommendedName>
</protein>
<dbReference type="InterPro" id="IPR050210">
    <property type="entry name" value="tRNA_Adenine-N(6)_MTase"/>
</dbReference>
<evidence type="ECO:0000313" key="4">
    <source>
        <dbReference type="Proteomes" id="UP000695562"/>
    </source>
</evidence>
<dbReference type="AlphaFoldDB" id="A0A8J4PWM4"/>
<name>A0A8J4PWM4_9MYCE</name>
<dbReference type="Gene3D" id="3.40.50.150">
    <property type="entry name" value="Vaccinia Virus protein VP39"/>
    <property type="match status" value="1"/>
</dbReference>
<dbReference type="SUPFAM" id="SSF53335">
    <property type="entry name" value="S-adenosyl-L-methionine-dependent methyltransferases"/>
    <property type="match status" value="1"/>
</dbReference>
<dbReference type="Proteomes" id="UP000695562">
    <property type="component" value="Unassembled WGS sequence"/>
</dbReference>
<dbReference type="InterPro" id="IPR029063">
    <property type="entry name" value="SAM-dependent_MTases_sf"/>
</dbReference>
<evidence type="ECO:0000313" key="3">
    <source>
        <dbReference type="EMBL" id="KAF2076293.1"/>
    </source>
</evidence>
<comment type="caution">
    <text evidence="3">The sequence shown here is derived from an EMBL/GenBank/DDBJ whole genome shotgun (WGS) entry which is preliminary data.</text>
</comment>
<evidence type="ECO:0000256" key="1">
    <source>
        <dbReference type="SAM" id="MobiDB-lite"/>
    </source>
</evidence>
<dbReference type="Pfam" id="PF05175">
    <property type="entry name" value="MTS"/>
    <property type="match status" value="1"/>
</dbReference>